<sequence length="92" mass="9605">MRRSCCSTQYSGSQDGGTPALAAAAPPAAHWATSAHKTGNASRNLVGCCESKPAHGHGLRTHRHFVGTLENFLECNLHCDGLGTGSKSKQNS</sequence>
<proteinExistence type="predicted"/>
<accession>A0A4C1UW54</accession>
<feature type="compositionally biased region" description="Polar residues" evidence="1">
    <location>
        <begin position="1"/>
        <end position="13"/>
    </location>
</feature>
<dbReference type="AlphaFoldDB" id="A0A4C1UW54"/>
<name>A0A4C1UW54_EUMVA</name>
<evidence type="ECO:0000313" key="2">
    <source>
        <dbReference type="EMBL" id="GBP30034.1"/>
    </source>
</evidence>
<dbReference type="EMBL" id="BGZK01000227">
    <property type="protein sequence ID" value="GBP30034.1"/>
    <property type="molecule type" value="Genomic_DNA"/>
</dbReference>
<organism evidence="2 3">
    <name type="scientific">Eumeta variegata</name>
    <name type="common">Bagworm moth</name>
    <name type="synonym">Eumeta japonica</name>
    <dbReference type="NCBI Taxonomy" id="151549"/>
    <lineage>
        <taxon>Eukaryota</taxon>
        <taxon>Metazoa</taxon>
        <taxon>Ecdysozoa</taxon>
        <taxon>Arthropoda</taxon>
        <taxon>Hexapoda</taxon>
        <taxon>Insecta</taxon>
        <taxon>Pterygota</taxon>
        <taxon>Neoptera</taxon>
        <taxon>Endopterygota</taxon>
        <taxon>Lepidoptera</taxon>
        <taxon>Glossata</taxon>
        <taxon>Ditrysia</taxon>
        <taxon>Tineoidea</taxon>
        <taxon>Psychidae</taxon>
        <taxon>Oiketicinae</taxon>
        <taxon>Eumeta</taxon>
    </lineage>
</organism>
<protein>
    <submittedName>
        <fullName evidence="2">Uncharacterized protein</fullName>
    </submittedName>
</protein>
<evidence type="ECO:0000256" key="1">
    <source>
        <dbReference type="SAM" id="MobiDB-lite"/>
    </source>
</evidence>
<reference evidence="2 3" key="1">
    <citation type="journal article" date="2019" name="Commun. Biol.">
        <title>The bagworm genome reveals a unique fibroin gene that provides high tensile strength.</title>
        <authorList>
            <person name="Kono N."/>
            <person name="Nakamura H."/>
            <person name="Ohtoshi R."/>
            <person name="Tomita M."/>
            <person name="Numata K."/>
            <person name="Arakawa K."/>
        </authorList>
    </citation>
    <scope>NUCLEOTIDE SEQUENCE [LARGE SCALE GENOMIC DNA]</scope>
</reference>
<evidence type="ECO:0000313" key="3">
    <source>
        <dbReference type="Proteomes" id="UP000299102"/>
    </source>
</evidence>
<keyword evidence="3" id="KW-1185">Reference proteome</keyword>
<dbReference type="Proteomes" id="UP000299102">
    <property type="component" value="Unassembled WGS sequence"/>
</dbReference>
<gene>
    <name evidence="2" type="ORF">EVAR_22936_1</name>
</gene>
<feature type="region of interest" description="Disordered" evidence="1">
    <location>
        <begin position="1"/>
        <end position="22"/>
    </location>
</feature>
<comment type="caution">
    <text evidence="2">The sequence shown here is derived from an EMBL/GenBank/DDBJ whole genome shotgun (WGS) entry which is preliminary data.</text>
</comment>